<dbReference type="Pfam" id="PF00144">
    <property type="entry name" value="Beta-lactamase"/>
    <property type="match status" value="1"/>
</dbReference>
<evidence type="ECO:0000256" key="1">
    <source>
        <dbReference type="SAM" id="SignalP"/>
    </source>
</evidence>
<dbReference type="EMBL" id="CP017641">
    <property type="protein sequence ID" value="APZ96014.1"/>
    <property type="molecule type" value="Genomic_DNA"/>
</dbReference>
<keyword evidence="1" id="KW-0732">Signal</keyword>
<sequence length="544" mass="60497" precursor="true">MGQRRSLNWTINIAVLLTVAATAQAQPPAIGDPLPMAQLKQRFGEQEFLPPGGFILEVGQKLPELVWQHPDSVAKVVDDIDIPTRWFDERFEEVETADKPGCYYVYGEAPVPAGPVLRRAMTCCCVAKDVNLTQLAERSISSLVSEGDRNSDRKETDALLRRWRTTEAGAVELAALLDPDQAVPAARIGQWQMENATRHVQLKRKLMGLEGKAVVKATPVRLKGDPAPELRKAPLDEAEITEDRVREIEAKLDEWHASTSEPMAVVIARNGVIVVAKGYGTLHDRPVTIDTPMKLDSAMKPLIGLQLATYVDRGLIKLDEPVGNFLPDFDQPEDSQLTFRAAHAHLTGIHFPWSLAFSRLFYFHTWHESLIAHCQREWKPGAKHRYGVVGVILSVRALELLRGRNYWDAMERDLFEPLGIRNVLPGGVGFSAESMARIGVVLDNRGKYGKWEVISEATHKAILPTSLKPWFPDVDMKYGIGLQDQSRLLGPGSYGHAGGCGTLLAINPEKHLVVAMARNARGKNYQKHLSQLAALLKTWINDNH</sequence>
<reference evidence="3 4" key="1">
    <citation type="journal article" date="2016" name="Front. Microbiol.">
        <title>Fuerstia marisgermanicae gen. nov., sp. nov., an Unusual Member of the Phylum Planctomycetes from the German Wadden Sea.</title>
        <authorList>
            <person name="Kohn T."/>
            <person name="Heuer A."/>
            <person name="Jogler M."/>
            <person name="Vollmers J."/>
            <person name="Boedeker C."/>
            <person name="Bunk B."/>
            <person name="Rast P."/>
            <person name="Borchert D."/>
            <person name="Glockner I."/>
            <person name="Freese H.M."/>
            <person name="Klenk H.P."/>
            <person name="Overmann J."/>
            <person name="Kaster A.K."/>
            <person name="Rohde M."/>
            <person name="Wiegand S."/>
            <person name="Jogler C."/>
        </authorList>
    </citation>
    <scope>NUCLEOTIDE SEQUENCE [LARGE SCALE GENOMIC DNA]</scope>
    <source>
        <strain evidence="3 4">NH11</strain>
    </source>
</reference>
<name>A0A1P8WPM6_9PLAN</name>
<keyword evidence="4" id="KW-1185">Reference proteome</keyword>
<dbReference type="Gene3D" id="3.40.710.10">
    <property type="entry name" value="DD-peptidase/beta-lactamase superfamily"/>
    <property type="match status" value="1"/>
</dbReference>
<evidence type="ECO:0000313" key="4">
    <source>
        <dbReference type="Proteomes" id="UP000187735"/>
    </source>
</evidence>
<dbReference type="InterPro" id="IPR001466">
    <property type="entry name" value="Beta-lactam-related"/>
</dbReference>
<accession>A0A1P8WPM6</accession>
<dbReference type="Proteomes" id="UP000187735">
    <property type="component" value="Chromosome"/>
</dbReference>
<dbReference type="KEGG" id="fmr:Fuma_05677"/>
<organism evidence="3 4">
    <name type="scientific">Fuerstiella marisgermanici</name>
    <dbReference type="NCBI Taxonomy" id="1891926"/>
    <lineage>
        <taxon>Bacteria</taxon>
        <taxon>Pseudomonadati</taxon>
        <taxon>Planctomycetota</taxon>
        <taxon>Planctomycetia</taxon>
        <taxon>Planctomycetales</taxon>
        <taxon>Planctomycetaceae</taxon>
        <taxon>Fuerstiella</taxon>
    </lineage>
</organism>
<feature type="domain" description="Beta-lactamase-related" evidence="2">
    <location>
        <begin position="263"/>
        <end position="422"/>
    </location>
</feature>
<dbReference type="AlphaFoldDB" id="A0A1P8WPM6"/>
<evidence type="ECO:0000313" key="3">
    <source>
        <dbReference type="EMBL" id="APZ96014.1"/>
    </source>
</evidence>
<dbReference type="PANTHER" id="PTHR43283">
    <property type="entry name" value="BETA-LACTAMASE-RELATED"/>
    <property type="match status" value="1"/>
</dbReference>
<dbReference type="InterPro" id="IPR050789">
    <property type="entry name" value="Diverse_Enzym_Activities"/>
</dbReference>
<evidence type="ECO:0000259" key="2">
    <source>
        <dbReference type="Pfam" id="PF00144"/>
    </source>
</evidence>
<dbReference type="InterPro" id="IPR012338">
    <property type="entry name" value="Beta-lactam/transpept-like"/>
</dbReference>
<dbReference type="STRING" id="1891926.Fuma_05677"/>
<gene>
    <name evidence="3" type="ORF">Fuma_05677</name>
</gene>
<proteinExistence type="predicted"/>
<protein>
    <submittedName>
        <fullName evidence="3">Beta-lactamase</fullName>
    </submittedName>
</protein>
<feature type="chain" id="PRO_5012388188" evidence="1">
    <location>
        <begin position="26"/>
        <end position="544"/>
    </location>
</feature>
<feature type="signal peptide" evidence="1">
    <location>
        <begin position="1"/>
        <end position="25"/>
    </location>
</feature>
<dbReference type="SUPFAM" id="SSF56601">
    <property type="entry name" value="beta-lactamase/transpeptidase-like"/>
    <property type="match status" value="1"/>
</dbReference>